<feature type="region of interest" description="Disordered" evidence="1">
    <location>
        <begin position="195"/>
        <end position="244"/>
    </location>
</feature>
<reference evidence="3" key="1">
    <citation type="submission" date="2021-12" db="EMBL/GenBank/DDBJ databases">
        <title>Discovery of the Pendulisporaceae a myxobacterial family with distinct sporulation behavior and unique specialized metabolism.</title>
        <authorList>
            <person name="Garcia R."/>
            <person name="Popoff A."/>
            <person name="Bader C.D."/>
            <person name="Loehr J."/>
            <person name="Walesch S."/>
            <person name="Walt C."/>
            <person name="Boldt J."/>
            <person name="Bunk B."/>
            <person name="Haeckl F.J.F.P.J."/>
            <person name="Gunesch A.P."/>
            <person name="Birkelbach J."/>
            <person name="Nuebel U."/>
            <person name="Pietschmann T."/>
            <person name="Bach T."/>
            <person name="Mueller R."/>
        </authorList>
    </citation>
    <scope>NUCLEOTIDE SEQUENCE</scope>
    <source>
        <strain evidence="3">MSr11367</strain>
    </source>
</reference>
<evidence type="ECO:0000256" key="1">
    <source>
        <dbReference type="SAM" id="MobiDB-lite"/>
    </source>
</evidence>
<evidence type="ECO:0008006" key="5">
    <source>
        <dbReference type="Google" id="ProtNLM"/>
    </source>
</evidence>
<dbReference type="Proteomes" id="UP001374803">
    <property type="component" value="Chromosome"/>
</dbReference>
<accession>A0ABZ2L8J4</accession>
<keyword evidence="2" id="KW-0472">Membrane</keyword>
<name>A0ABZ2L8J4_9BACT</name>
<feature type="transmembrane region" description="Helical" evidence="2">
    <location>
        <begin position="117"/>
        <end position="139"/>
    </location>
</feature>
<protein>
    <recommendedName>
        <fullName evidence="5">Carbohydrate-binding protein</fullName>
    </recommendedName>
</protein>
<feature type="compositionally biased region" description="Basic and acidic residues" evidence="1">
    <location>
        <begin position="43"/>
        <end position="99"/>
    </location>
</feature>
<evidence type="ECO:0000313" key="4">
    <source>
        <dbReference type="Proteomes" id="UP001374803"/>
    </source>
</evidence>
<feature type="region of interest" description="Disordered" evidence="1">
    <location>
        <begin position="43"/>
        <end position="114"/>
    </location>
</feature>
<evidence type="ECO:0000313" key="3">
    <source>
        <dbReference type="EMBL" id="WXB05879.1"/>
    </source>
</evidence>
<feature type="compositionally biased region" description="Low complexity" evidence="1">
    <location>
        <begin position="208"/>
        <end position="219"/>
    </location>
</feature>
<evidence type="ECO:0000256" key="2">
    <source>
        <dbReference type="SAM" id="Phobius"/>
    </source>
</evidence>
<organism evidence="3 4">
    <name type="scientific">Pendulispora rubella</name>
    <dbReference type="NCBI Taxonomy" id="2741070"/>
    <lineage>
        <taxon>Bacteria</taxon>
        <taxon>Pseudomonadati</taxon>
        <taxon>Myxococcota</taxon>
        <taxon>Myxococcia</taxon>
        <taxon>Myxococcales</taxon>
        <taxon>Sorangiineae</taxon>
        <taxon>Pendulisporaceae</taxon>
        <taxon>Pendulispora</taxon>
    </lineage>
</organism>
<sequence length="244" mass="27005">MEGTREESVSTSLKELLRLEEERQCREEEEIARRAEIARVEREARERAALEADQDKKKRAAEEREAAAARQREAEDARQREGEAAAEERQRAHERELARLRAGNATPSSSPSPRSGLAIGLLAGTALTVALASAGYVGFLQPQIARANDATLRILKERSTLREQVTQVERALTEERAKFAALQAELTAARQHGERLERDLEAERRGRPWTPAATPAAVVRPKETAPSPPTLPQRPCAQGDPLCP</sequence>
<proteinExistence type="predicted"/>
<keyword evidence="2" id="KW-1133">Transmembrane helix</keyword>
<keyword evidence="4" id="KW-1185">Reference proteome</keyword>
<dbReference type="EMBL" id="CP089983">
    <property type="protein sequence ID" value="WXB05879.1"/>
    <property type="molecule type" value="Genomic_DNA"/>
</dbReference>
<dbReference type="RefSeq" id="WP_394835529.1">
    <property type="nucleotide sequence ID" value="NZ_CP089929.1"/>
</dbReference>
<feature type="compositionally biased region" description="Basic and acidic residues" evidence="1">
    <location>
        <begin position="195"/>
        <end position="206"/>
    </location>
</feature>
<gene>
    <name evidence="3" type="ORF">LVJ94_01200</name>
</gene>
<keyword evidence="2" id="KW-0812">Transmembrane</keyword>